<sequence>MEILLAQNWRRQNLIPADIAQTIRGELGSNCGRMDKWNISSDPVSRNQNPPSEAENSQGSSFLPLKLGFKLC</sequence>
<name>A0AAV4VQJ4_9ARAC</name>
<dbReference type="AlphaFoldDB" id="A0AAV4VQJ4"/>
<protein>
    <submittedName>
        <fullName evidence="2">Uncharacterized protein</fullName>
    </submittedName>
</protein>
<evidence type="ECO:0000313" key="2">
    <source>
        <dbReference type="EMBL" id="GIY72602.1"/>
    </source>
</evidence>
<feature type="region of interest" description="Disordered" evidence="1">
    <location>
        <begin position="38"/>
        <end position="60"/>
    </location>
</feature>
<comment type="caution">
    <text evidence="2">The sequence shown here is derived from an EMBL/GenBank/DDBJ whole genome shotgun (WGS) entry which is preliminary data.</text>
</comment>
<evidence type="ECO:0000313" key="3">
    <source>
        <dbReference type="Proteomes" id="UP001054837"/>
    </source>
</evidence>
<accession>A0AAV4VQJ4</accession>
<gene>
    <name evidence="2" type="ORF">CDAR_523561</name>
</gene>
<keyword evidence="3" id="KW-1185">Reference proteome</keyword>
<proteinExistence type="predicted"/>
<evidence type="ECO:0000256" key="1">
    <source>
        <dbReference type="SAM" id="MobiDB-lite"/>
    </source>
</evidence>
<dbReference type="Proteomes" id="UP001054837">
    <property type="component" value="Unassembled WGS sequence"/>
</dbReference>
<dbReference type="EMBL" id="BPLQ01013505">
    <property type="protein sequence ID" value="GIY72602.1"/>
    <property type="molecule type" value="Genomic_DNA"/>
</dbReference>
<reference evidence="2 3" key="1">
    <citation type="submission" date="2021-06" db="EMBL/GenBank/DDBJ databases">
        <title>Caerostris darwini draft genome.</title>
        <authorList>
            <person name="Kono N."/>
            <person name="Arakawa K."/>
        </authorList>
    </citation>
    <scope>NUCLEOTIDE SEQUENCE [LARGE SCALE GENOMIC DNA]</scope>
</reference>
<organism evidence="2 3">
    <name type="scientific">Caerostris darwini</name>
    <dbReference type="NCBI Taxonomy" id="1538125"/>
    <lineage>
        <taxon>Eukaryota</taxon>
        <taxon>Metazoa</taxon>
        <taxon>Ecdysozoa</taxon>
        <taxon>Arthropoda</taxon>
        <taxon>Chelicerata</taxon>
        <taxon>Arachnida</taxon>
        <taxon>Araneae</taxon>
        <taxon>Araneomorphae</taxon>
        <taxon>Entelegynae</taxon>
        <taxon>Araneoidea</taxon>
        <taxon>Araneidae</taxon>
        <taxon>Caerostris</taxon>
    </lineage>
</organism>